<evidence type="ECO:0000313" key="2">
    <source>
        <dbReference type="EMBL" id="GDY30659.1"/>
    </source>
</evidence>
<dbReference type="InterPro" id="IPR011050">
    <property type="entry name" value="Pectin_lyase_fold/virulence"/>
</dbReference>
<reference evidence="3" key="1">
    <citation type="submission" date="2019-04" db="EMBL/GenBank/DDBJ databases">
        <title>Draft genome sequence of Pseudonocardiaceae bacterium SL3-2-4.</title>
        <authorList>
            <person name="Ningsih F."/>
            <person name="Yokota A."/>
            <person name="Sakai Y."/>
            <person name="Nanatani K."/>
            <person name="Yabe S."/>
            <person name="Oetari A."/>
            <person name="Sjamsuridzal W."/>
        </authorList>
    </citation>
    <scope>NUCLEOTIDE SEQUENCE [LARGE SCALE GENOMIC DNA]</scope>
    <source>
        <strain evidence="3">SL3-2-4</strain>
    </source>
</reference>
<protein>
    <recommendedName>
        <fullName evidence="4">Right handed beta helix domain-containing protein</fullName>
    </recommendedName>
</protein>
<dbReference type="SUPFAM" id="SSF51126">
    <property type="entry name" value="Pectin lyase-like"/>
    <property type="match status" value="1"/>
</dbReference>
<dbReference type="EMBL" id="BJFL01000009">
    <property type="protein sequence ID" value="GDY30659.1"/>
    <property type="molecule type" value="Genomic_DNA"/>
</dbReference>
<feature type="chain" id="PRO_5020468814" description="Right handed beta helix domain-containing protein" evidence="1">
    <location>
        <begin position="30"/>
        <end position="375"/>
    </location>
</feature>
<feature type="signal peptide" evidence="1">
    <location>
        <begin position="1"/>
        <end position="29"/>
    </location>
</feature>
<sequence length="375" mass="36156">MRLRTCLRGAAATAGAMVAVLAIPSTAQAAVTNVICDPVALQTAITSAASGDTLVLAPGCTYTYTDLNKATADNALPVINKTLTILGSGDTIQRASTAATKFRLFQIDNPGNLTLTNLTIRNGHSAGDGGGILLNGAGTALKASVVTVTNNFADIVGGGIADLGGAATFNSSTVTSNTAGLDGGGFFVTGPGATGTFNSSSVVGNMSVGTGFAEGGGLEVLFGSKVTLNSTRVAGNTVSVTAAGGSVDGAGIAMNATVTLNSSPVENNTATGSGGGAEGGGVFNFGGTLNVTSSRFSGNTANDPVIGGKGGGLFNNGGGTATFRSSPVTGNSALGPTATAGGIFRASGTVTLISSPVTGNIPNNCGSPSTVPGCS</sequence>
<accession>A0A4D4J896</accession>
<evidence type="ECO:0000256" key="1">
    <source>
        <dbReference type="SAM" id="SignalP"/>
    </source>
</evidence>
<proteinExistence type="predicted"/>
<evidence type="ECO:0000313" key="3">
    <source>
        <dbReference type="Proteomes" id="UP000298860"/>
    </source>
</evidence>
<comment type="caution">
    <text evidence="2">The sequence shown here is derived from an EMBL/GenBank/DDBJ whole genome shotgun (WGS) entry which is preliminary data.</text>
</comment>
<organism evidence="2 3">
    <name type="scientific">Gandjariella thermophila</name>
    <dbReference type="NCBI Taxonomy" id="1931992"/>
    <lineage>
        <taxon>Bacteria</taxon>
        <taxon>Bacillati</taxon>
        <taxon>Actinomycetota</taxon>
        <taxon>Actinomycetes</taxon>
        <taxon>Pseudonocardiales</taxon>
        <taxon>Pseudonocardiaceae</taxon>
        <taxon>Gandjariella</taxon>
    </lineage>
</organism>
<keyword evidence="3" id="KW-1185">Reference proteome</keyword>
<name>A0A4D4J896_9PSEU</name>
<evidence type="ECO:0008006" key="4">
    <source>
        <dbReference type="Google" id="ProtNLM"/>
    </source>
</evidence>
<dbReference type="Proteomes" id="UP000298860">
    <property type="component" value="Unassembled WGS sequence"/>
</dbReference>
<keyword evidence="1" id="KW-0732">Signal</keyword>
<dbReference type="AlphaFoldDB" id="A0A4D4J896"/>
<gene>
    <name evidence="2" type="ORF">GTS_22920</name>
</gene>